<keyword evidence="2" id="KW-0472">Membrane</keyword>
<feature type="transmembrane region" description="Helical" evidence="2">
    <location>
        <begin position="353"/>
        <end position="374"/>
    </location>
</feature>
<feature type="transmembrane region" description="Helical" evidence="2">
    <location>
        <begin position="177"/>
        <end position="201"/>
    </location>
</feature>
<feature type="transmembrane region" description="Helical" evidence="2">
    <location>
        <begin position="515"/>
        <end position="535"/>
    </location>
</feature>
<accession>A0ABP9U151</accession>
<feature type="transmembrane region" description="Helical" evidence="2">
    <location>
        <begin position="443"/>
        <end position="465"/>
    </location>
</feature>
<feature type="region of interest" description="Disordered" evidence="1">
    <location>
        <begin position="1"/>
        <end position="51"/>
    </location>
</feature>
<feature type="transmembrane region" description="Helical" evidence="2">
    <location>
        <begin position="399"/>
        <end position="422"/>
    </location>
</feature>
<feature type="compositionally biased region" description="Low complexity" evidence="1">
    <location>
        <begin position="27"/>
        <end position="38"/>
    </location>
</feature>
<evidence type="ECO:0000313" key="3">
    <source>
        <dbReference type="EMBL" id="GAA5341353.1"/>
    </source>
</evidence>
<organism evidence="3 4">
    <name type="scientific">Brevibacterium ammoniilyticum</name>
    <dbReference type="NCBI Taxonomy" id="1046555"/>
    <lineage>
        <taxon>Bacteria</taxon>
        <taxon>Bacillati</taxon>
        <taxon>Actinomycetota</taxon>
        <taxon>Actinomycetes</taxon>
        <taxon>Micrococcales</taxon>
        <taxon>Brevibacteriaceae</taxon>
        <taxon>Brevibacterium</taxon>
    </lineage>
</organism>
<keyword evidence="2" id="KW-0812">Transmembrane</keyword>
<sequence length="587" mass="61666">MSTHTREGSTRLLATDAPPTGRHSSDGRSAGSRSAGGPAHRDHPAHRAESGSNLTGLGTLLRFMLRRDRWRLPLWVLGLSAMTAYFANAIALVLDGSSLESMMVFAKNPVMGVITGPGYGFDDITVPRFIVGMYGVFLMLGAALMGILTISRHTRSEEQTGRAELIRSNVTGRHTQLIAALVLAVLMSVLTSLGMAAAFYFSQAEPRPFSSVLLFGVSVGSVGVVFAGVAAVTAQLSAFSRACSGIAGAVLAAFFIVRGLGDMSAVQGGDLEWLSWLSPLGWAQQTAPFTLDRWWPLLLSVGFFVLLVVLALVLQSRRDLAAGILPDRLGRPGASAALSTPFALALRLQRSSLIWWSVGILAMGVVFGSFTSAMSEGAGGMPPEILAIMGGADGIVDGYLGFMGLYFAIIVAVFALISAGGLRAEEQGFRTEPVLATGVSRPGWMLAWASVSFLGALLLMALGGFGEGFGAAASTGDWDLLGPTFVGHLAQTPAIWALLGIAFLAYGIVPRVMGIGWIVFAASAVLAFFGTMLQLDEAILDLSVFVHIGQYPSVDLEPAAIAWLTAGGIVLTLIGAVGFRRRNLITA</sequence>
<feature type="transmembrane region" description="Helical" evidence="2">
    <location>
        <begin position="294"/>
        <end position="314"/>
    </location>
</feature>
<feature type="transmembrane region" description="Helical" evidence="2">
    <location>
        <begin position="485"/>
        <end position="508"/>
    </location>
</feature>
<feature type="transmembrane region" description="Helical" evidence="2">
    <location>
        <begin position="213"/>
        <end position="232"/>
    </location>
</feature>
<gene>
    <name evidence="3" type="ORF">KACC15558_23930</name>
</gene>
<feature type="transmembrane region" description="Helical" evidence="2">
    <location>
        <begin position="129"/>
        <end position="150"/>
    </location>
</feature>
<name>A0ABP9U151_9MICO</name>
<reference evidence="3 4" key="1">
    <citation type="submission" date="2024-02" db="EMBL/GenBank/DDBJ databases">
        <title>Characterization of antibiotic resistant novel bacterial strains and their environmental applications.</title>
        <authorList>
            <person name="Manzoor S."/>
            <person name="Abbas S."/>
            <person name="Arshad M."/>
            <person name="Li W.J."/>
            <person name="Ahmed I."/>
        </authorList>
    </citation>
    <scope>NUCLEOTIDE SEQUENCE [LARGE SCALE GENOMIC DNA]</scope>
    <source>
        <strain evidence="3 4">KACC 15558</strain>
    </source>
</reference>
<protein>
    <submittedName>
        <fullName evidence="3">Exporter of polyketide antibiotics</fullName>
    </submittedName>
</protein>
<feature type="transmembrane region" description="Helical" evidence="2">
    <location>
        <begin position="72"/>
        <end position="94"/>
    </location>
</feature>
<proteinExistence type="predicted"/>
<evidence type="ECO:0000313" key="4">
    <source>
        <dbReference type="Proteomes" id="UP001498935"/>
    </source>
</evidence>
<feature type="transmembrane region" description="Helical" evidence="2">
    <location>
        <begin position="239"/>
        <end position="257"/>
    </location>
</feature>
<feature type="transmembrane region" description="Helical" evidence="2">
    <location>
        <begin position="560"/>
        <end position="579"/>
    </location>
</feature>
<keyword evidence="4" id="KW-1185">Reference proteome</keyword>
<keyword evidence="2" id="KW-1133">Transmembrane helix</keyword>
<evidence type="ECO:0000256" key="2">
    <source>
        <dbReference type="SAM" id="Phobius"/>
    </source>
</evidence>
<dbReference type="Proteomes" id="UP001498935">
    <property type="component" value="Unassembled WGS sequence"/>
</dbReference>
<dbReference type="EMBL" id="BAABNP010000009">
    <property type="protein sequence ID" value="GAA5341353.1"/>
    <property type="molecule type" value="Genomic_DNA"/>
</dbReference>
<comment type="caution">
    <text evidence="3">The sequence shown here is derived from an EMBL/GenBank/DDBJ whole genome shotgun (WGS) entry which is preliminary data.</text>
</comment>
<evidence type="ECO:0000256" key="1">
    <source>
        <dbReference type="SAM" id="MobiDB-lite"/>
    </source>
</evidence>
<dbReference type="RefSeq" id="WP_342038476.1">
    <property type="nucleotide sequence ID" value="NZ_BAABBK010000009.1"/>
</dbReference>
<feature type="compositionally biased region" description="Basic and acidic residues" evidence="1">
    <location>
        <begin position="39"/>
        <end position="49"/>
    </location>
</feature>